<feature type="region of interest" description="Disordered" evidence="1">
    <location>
        <begin position="73"/>
        <end position="380"/>
    </location>
</feature>
<dbReference type="VEuPathDB" id="TriTrypDB:TcCLB.508433.220"/>
<proteinExistence type="predicted"/>
<feature type="compositionally biased region" description="Polar residues" evidence="1">
    <location>
        <begin position="245"/>
        <end position="258"/>
    </location>
</feature>
<dbReference type="Pfam" id="PF12517">
    <property type="entry name" value="DUF3720"/>
    <property type="match status" value="1"/>
</dbReference>
<feature type="compositionally biased region" description="Polar residues" evidence="1">
    <location>
        <begin position="277"/>
        <end position="294"/>
    </location>
</feature>
<dbReference type="VEuPathDB" id="TriTrypDB:TcCL_NonESM03729"/>
<dbReference type="VEuPathDB" id="TriTrypDB:Tc_MARK_8751"/>
<sequence length="405" mass="41178">MAMMMTGRALLVCALCVLWCGAVCGHATEDYCSEGGGSGLRHTSNGGGDGVSLKADCGLLSTRMALIKAVEASDAGPELSGPDPPQDKSKVSLPNNKQSTGAPGSKGDSVAGEPEAAPLGSGGSGTGGQVRKLEVVDKSGEEVADTMDHKDGTATGPQHQRADQLSSSSSGSSGTEGVKRPSLRANSESNEALDDPPQEEKELRGESDSREGEAEELEKKEEDNGNRNDKALTDISENPAKHTEVQTTTTELNGQSSLEALEDVKQSEEVQSEKDPNNNPQTKSVATIAANQHNEPPADRGESGPPSPTENGGAANNEADKSIEDGIPNSDPAADAAGTAEGKQNENKDANPKETPVTAAATKTTTATAGNNDGSTAVSHATSSLLPLLLVFACAAAAAAAVVAA</sequence>
<feature type="signal peptide" evidence="2">
    <location>
        <begin position="1"/>
        <end position="25"/>
    </location>
</feature>
<feature type="compositionally biased region" description="Polar residues" evidence="1">
    <location>
        <begin position="92"/>
        <end position="102"/>
    </location>
</feature>
<evidence type="ECO:0000313" key="3">
    <source>
        <dbReference type="EMBL" id="PWU93105.1"/>
    </source>
</evidence>
<dbReference type="VEuPathDB" id="TriTrypDB:C3747_278g37"/>
<dbReference type="Proteomes" id="UP000246121">
    <property type="component" value="Unassembled WGS sequence"/>
</dbReference>
<dbReference type="VEuPathDB" id="TriTrypDB:TCSYLVIO_006654"/>
<feature type="compositionally biased region" description="Basic and acidic residues" evidence="1">
    <location>
        <begin position="343"/>
        <end position="352"/>
    </location>
</feature>
<dbReference type="AlphaFoldDB" id="A0A2V2V9D0"/>
<dbReference type="InterPro" id="IPR022195">
    <property type="entry name" value="DUF3720"/>
</dbReference>
<dbReference type="VEuPathDB" id="TriTrypDB:TcCLB.509419.150"/>
<dbReference type="EMBL" id="PRFA01000033">
    <property type="protein sequence ID" value="PWU93105.1"/>
    <property type="molecule type" value="Genomic_DNA"/>
</dbReference>
<keyword evidence="2" id="KW-0732">Signal</keyword>
<feature type="compositionally biased region" description="Basic and acidic residues" evidence="1">
    <location>
        <begin position="198"/>
        <end position="232"/>
    </location>
</feature>
<dbReference type="VEuPathDB" id="TriTrypDB:TcYC6_0162270"/>
<evidence type="ECO:0000256" key="2">
    <source>
        <dbReference type="SAM" id="SignalP"/>
    </source>
</evidence>
<dbReference type="VEuPathDB" id="TriTrypDB:ECC02_010159"/>
<evidence type="ECO:0000256" key="1">
    <source>
        <dbReference type="SAM" id="MobiDB-lite"/>
    </source>
</evidence>
<comment type="caution">
    <text evidence="3">The sequence shown here is derived from an EMBL/GenBank/DDBJ whole genome shotgun (WGS) entry which is preliminary data.</text>
</comment>
<reference evidence="3 4" key="1">
    <citation type="journal article" date="2018" name="Microb. Genom.">
        <title>Expanding an expanded genome: long-read sequencing of Trypanosoma cruzi.</title>
        <authorList>
            <person name="Berna L."/>
            <person name="Rodriguez M."/>
            <person name="Chiribao M.L."/>
            <person name="Parodi-Talice A."/>
            <person name="Pita S."/>
            <person name="Rijo G."/>
            <person name="Alvarez-Valin F."/>
            <person name="Robello C."/>
        </authorList>
    </citation>
    <scope>NUCLEOTIDE SEQUENCE [LARGE SCALE GENOMIC DNA]</scope>
    <source>
        <strain evidence="3 4">Dm28c</strain>
    </source>
</reference>
<feature type="compositionally biased region" description="Low complexity" evidence="1">
    <location>
        <begin position="358"/>
        <end position="369"/>
    </location>
</feature>
<feature type="chain" id="PRO_5015900921" evidence="2">
    <location>
        <begin position="26"/>
        <end position="405"/>
    </location>
</feature>
<name>A0A2V2V9D0_TRYCR</name>
<feature type="compositionally biased region" description="Polar residues" evidence="1">
    <location>
        <begin position="370"/>
        <end position="380"/>
    </location>
</feature>
<evidence type="ECO:0000313" key="4">
    <source>
        <dbReference type="Proteomes" id="UP000246121"/>
    </source>
</evidence>
<gene>
    <name evidence="3" type="ORF">C4B63_33g277</name>
</gene>
<dbReference type="VEuPathDB" id="TriTrypDB:TCSYLVIO_008450"/>
<dbReference type="VEuPathDB" id="TriTrypDB:TcCLB.510553.30"/>
<organism evidence="3 4">
    <name type="scientific">Trypanosoma cruzi</name>
    <dbReference type="NCBI Taxonomy" id="5693"/>
    <lineage>
        <taxon>Eukaryota</taxon>
        <taxon>Discoba</taxon>
        <taxon>Euglenozoa</taxon>
        <taxon>Kinetoplastea</taxon>
        <taxon>Metakinetoplastina</taxon>
        <taxon>Trypanosomatida</taxon>
        <taxon>Trypanosomatidae</taxon>
        <taxon>Trypanosoma</taxon>
        <taxon>Schizotrypanum</taxon>
    </lineage>
</organism>
<dbReference type="VEuPathDB" id="TriTrypDB:TcBrA4_0172270"/>
<protein>
    <submittedName>
        <fullName evidence="3">Mucin-associated surface protein (MASP)</fullName>
    </submittedName>
</protein>
<dbReference type="VEuPathDB" id="TriTrypDB:C4B63_33g277"/>
<dbReference type="VEuPathDB" id="TriTrypDB:TcG_11419"/>
<dbReference type="VEuPathDB" id="TriTrypDB:TCDM_12789"/>
<feature type="compositionally biased region" description="Basic and acidic residues" evidence="1">
    <location>
        <begin position="262"/>
        <end position="276"/>
    </location>
</feature>
<accession>A0A2V2V9D0</accession>
<feature type="compositionally biased region" description="Basic and acidic residues" evidence="1">
    <location>
        <begin position="131"/>
        <end position="152"/>
    </location>
</feature>
<dbReference type="VEuPathDB" id="TriTrypDB:BCY84_05432"/>